<feature type="compositionally biased region" description="Polar residues" evidence="1">
    <location>
        <begin position="8"/>
        <end position="27"/>
    </location>
</feature>
<reference evidence="2" key="1">
    <citation type="submission" date="2023-11" db="EMBL/GenBank/DDBJ databases">
        <title>Genome assemblies of two species of porcelain crab, Petrolisthes cinctipes and Petrolisthes manimaculis (Anomura: Porcellanidae).</title>
        <authorList>
            <person name="Angst P."/>
        </authorList>
    </citation>
    <scope>NUCLEOTIDE SEQUENCE</scope>
    <source>
        <strain evidence="2">PB745_02</strain>
        <tissue evidence="2">Gill</tissue>
    </source>
</reference>
<feature type="region of interest" description="Disordered" evidence="1">
    <location>
        <begin position="1"/>
        <end position="32"/>
    </location>
</feature>
<evidence type="ECO:0000313" key="2">
    <source>
        <dbReference type="EMBL" id="KAK4295215.1"/>
    </source>
</evidence>
<accession>A0AAE1NS55</accession>
<dbReference type="Proteomes" id="UP001292094">
    <property type="component" value="Unassembled WGS sequence"/>
</dbReference>
<evidence type="ECO:0000313" key="3">
    <source>
        <dbReference type="Proteomes" id="UP001292094"/>
    </source>
</evidence>
<dbReference type="EMBL" id="JAWZYT010004120">
    <property type="protein sequence ID" value="KAK4295215.1"/>
    <property type="molecule type" value="Genomic_DNA"/>
</dbReference>
<proteinExistence type="predicted"/>
<gene>
    <name evidence="2" type="ORF">Pmani_032194</name>
</gene>
<sequence>MKVGKPPNTLSTTRHHIPSSSTTTIVQPTMYHPPSPPPPPYPLLYHHYHHIPSSSSSTITTIFQSTIYPPPPLSPYLLFHHHHIPSTYFLHHHYHISSTIFLPPPPSWLTDVEGLVERCIGLRASNTTRLASSSTQPAASPHLTTSIHKPPPATVTSRLVLFLHLIQTYPQPTPNLLPPPYTAKAPSTHIAHFLDFAHTDIQALPISLYSTDSQHIPYQVNSVKTSRNSADTLQTFVTLVQTDTPS</sequence>
<organism evidence="2 3">
    <name type="scientific">Petrolisthes manimaculis</name>
    <dbReference type="NCBI Taxonomy" id="1843537"/>
    <lineage>
        <taxon>Eukaryota</taxon>
        <taxon>Metazoa</taxon>
        <taxon>Ecdysozoa</taxon>
        <taxon>Arthropoda</taxon>
        <taxon>Crustacea</taxon>
        <taxon>Multicrustacea</taxon>
        <taxon>Malacostraca</taxon>
        <taxon>Eumalacostraca</taxon>
        <taxon>Eucarida</taxon>
        <taxon>Decapoda</taxon>
        <taxon>Pleocyemata</taxon>
        <taxon>Anomura</taxon>
        <taxon>Galatheoidea</taxon>
        <taxon>Porcellanidae</taxon>
        <taxon>Petrolisthes</taxon>
    </lineage>
</organism>
<keyword evidence="3" id="KW-1185">Reference proteome</keyword>
<comment type="caution">
    <text evidence="2">The sequence shown here is derived from an EMBL/GenBank/DDBJ whole genome shotgun (WGS) entry which is preliminary data.</text>
</comment>
<protein>
    <submittedName>
        <fullName evidence="2">Uncharacterized protein</fullName>
    </submittedName>
</protein>
<dbReference type="AlphaFoldDB" id="A0AAE1NS55"/>
<name>A0AAE1NS55_9EUCA</name>
<evidence type="ECO:0000256" key="1">
    <source>
        <dbReference type="SAM" id="MobiDB-lite"/>
    </source>
</evidence>